<keyword evidence="3" id="KW-0808">Transferase</keyword>
<dbReference type="EMBL" id="CAXAMM010039929">
    <property type="protein sequence ID" value="CAK9090076.1"/>
    <property type="molecule type" value="Genomic_DNA"/>
</dbReference>
<keyword evidence="3" id="KW-0418">Kinase</keyword>
<dbReference type="SUPFAM" id="SSF55021">
    <property type="entry name" value="ACT-like"/>
    <property type="match status" value="1"/>
</dbReference>
<dbReference type="Pfam" id="PF00485">
    <property type="entry name" value="PRK"/>
    <property type="match status" value="1"/>
</dbReference>
<feature type="domain" description="Phosphoribulokinase/uridine kinase" evidence="2">
    <location>
        <begin position="7"/>
        <end position="191"/>
    </location>
</feature>
<dbReference type="Gene3D" id="3.40.50.300">
    <property type="entry name" value="P-loop containing nucleotide triphosphate hydrolases"/>
    <property type="match status" value="1"/>
</dbReference>
<keyword evidence="1" id="KW-0175">Coiled coil</keyword>
<gene>
    <name evidence="3" type="ORF">SCF082_LOCUS42494</name>
</gene>
<reference evidence="3 4" key="1">
    <citation type="submission" date="2024-02" db="EMBL/GenBank/DDBJ databases">
        <authorList>
            <person name="Chen Y."/>
            <person name="Shah S."/>
            <person name="Dougan E. K."/>
            <person name="Thang M."/>
            <person name="Chan C."/>
        </authorList>
    </citation>
    <scope>NUCLEOTIDE SEQUENCE [LARGE SCALE GENOMIC DNA]</scope>
</reference>
<dbReference type="InterPro" id="IPR045865">
    <property type="entry name" value="ACT-like_dom_sf"/>
</dbReference>
<dbReference type="InterPro" id="IPR027417">
    <property type="entry name" value="P-loop_NTPase"/>
</dbReference>
<protein>
    <submittedName>
        <fullName evidence="3">Uridine kinase (Uridine monophosphokinase)</fullName>
    </submittedName>
</protein>
<accession>A0ABP0QPE4</accession>
<evidence type="ECO:0000313" key="3">
    <source>
        <dbReference type="EMBL" id="CAK9090076.1"/>
    </source>
</evidence>
<dbReference type="GO" id="GO:0016301">
    <property type="term" value="F:kinase activity"/>
    <property type="evidence" value="ECO:0007669"/>
    <property type="project" value="UniProtKB-KW"/>
</dbReference>
<evidence type="ECO:0000313" key="4">
    <source>
        <dbReference type="Proteomes" id="UP001642464"/>
    </source>
</evidence>
<dbReference type="Gene3D" id="3.30.70.260">
    <property type="match status" value="1"/>
</dbReference>
<feature type="coiled-coil region" evidence="1">
    <location>
        <begin position="345"/>
        <end position="379"/>
    </location>
</feature>
<comment type="caution">
    <text evidence="3">The sequence shown here is derived from an EMBL/GenBank/DDBJ whole genome shotgun (WGS) entry which is preliminary data.</text>
</comment>
<dbReference type="CDD" id="cd02116">
    <property type="entry name" value="ACT"/>
    <property type="match status" value="1"/>
</dbReference>
<evidence type="ECO:0000256" key="1">
    <source>
        <dbReference type="SAM" id="Coils"/>
    </source>
</evidence>
<evidence type="ECO:0000259" key="2">
    <source>
        <dbReference type="Pfam" id="PF00485"/>
    </source>
</evidence>
<dbReference type="SUPFAM" id="SSF52540">
    <property type="entry name" value="P-loop containing nucleoside triphosphate hydrolases"/>
    <property type="match status" value="1"/>
</dbReference>
<proteinExistence type="predicted"/>
<sequence length="400" mass="45366">MGRSVVFVGIAGASGCGKTTLARKLAEALQSPLEVLHLDNYFQPKGQGRPPKHYWETPDGVDFEALRKDLKKIRETFSHRKWPKKLRLGRNGKDLLRSEIPAGADWKAGLESPMVVLVEGFLLFYDDLLAEMLDLKIWINASCGTCMRRRHLRGWNSRHMDLGEYGEWFVRVVWRHFEWYQRKQLRNAKDALQVPGDASEEEVFHYSLWCLPFDWSWFTGCSLGLLNLFIIDTDRTRELKLAAETEASGFSIAMSNKTHEHFTAITVEGPQDVPGIVASVTNALASAGVMIRDMTGHRDEESTGALHLTFYVTKDGEQVEDEDLPDFGRSIMAACNDPQFHQKKEKKILAEMEELKNQLLKAQEALSAAVKEKETAEKIMEKHFLRITKKTQTAEAPTGA</sequence>
<dbReference type="InterPro" id="IPR006083">
    <property type="entry name" value="PRK/URK"/>
</dbReference>
<name>A0ABP0QPE4_9DINO</name>
<dbReference type="Proteomes" id="UP001642464">
    <property type="component" value="Unassembled WGS sequence"/>
</dbReference>
<organism evidence="3 4">
    <name type="scientific">Durusdinium trenchii</name>
    <dbReference type="NCBI Taxonomy" id="1381693"/>
    <lineage>
        <taxon>Eukaryota</taxon>
        <taxon>Sar</taxon>
        <taxon>Alveolata</taxon>
        <taxon>Dinophyceae</taxon>
        <taxon>Suessiales</taxon>
        <taxon>Symbiodiniaceae</taxon>
        <taxon>Durusdinium</taxon>
    </lineage>
</organism>
<dbReference type="PROSITE" id="PS51257">
    <property type="entry name" value="PROKAR_LIPOPROTEIN"/>
    <property type="match status" value="1"/>
</dbReference>
<dbReference type="PANTHER" id="PTHR10285">
    <property type="entry name" value="URIDINE KINASE"/>
    <property type="match status" value="1"/>
</dbReference>
<keyword evidence="4" id="KW-1185">Reference proteome</keyword>